<dbReference type="InterPro" id="IPR007449">
    <property type="entry name" value="ZipA_FtsZ-bd_C"/>
</dbReference>
<keyword evidence="6 9" id="KW-0472">Membrane</keyword>
<sequence length="368" mass="39193">MTEFHYISLGIGVGLVAAVWLFNVWQEHRYKKKAAAAFARNHPDVLLETPKNHVRPAQSANRMEPSIVDTAAPTAQDAPPVAPELVEDFDSAATLDLDAVQALAAVMLDPQLDYIAEVGADQPIAGGLIPAFNVGKRIKVVGLNENDVWEIAAVGNRYLELRIGLQLCDRQGAVSEGQLILFTEQVSEFAASCKAVATFPNRQDKLDVARGLDQFCAQVDAIIGLNVGAGRGRIPVSQVATLCESAGMQLLDDGNFHALSESGKTLFSVASIDEVPFSRASFGQDQCSGLTLLLDVPRVADGLAAFDRMADLAQQLALTLGGDVVDDNGRSLKPADLAAIRKQLGVVYTQMDDRGIAAGSVAALRLFA</sequence>
<protein>
    <recommendedName>
        <fullName evidence="8">Cell division protein ZipA</fullName>
    </recommendedName>
</protein>
<evidence type="ECO:0000256" key="7">
    <source>
        <dbReference type="ARBA" id="ARBA00023306"/>
    </source>
</evidence>
<gene>
    <name evidence="12" type="ORF">PZA18_09760</name>
</gene>
<dbReference type="Proteomes" id="UP001172778">
    <property type="component" value="Unassembled WGS sequence"/>
</dbReference>
<comment type="subcellular location">
    <subcellularLocation>
        <location evidence="9">Cell inner membrane</location>
        <topology evidence="9">Single-pass type I membrane protein</topology>
    </subcellularLocation>
</comment>
<evidence type="ECO:0000256" key="6">
    <source>
        <dbReference type="ARBA" id="ARBA00023136"/>
    </source>
</evidence>
<evidence type="ECO:0000313" key="12">
    <source>
        <dbReference type="EMBL" id="MDK2124335.1"/>
    </source>
</evidence>
<dbReference type="InterPro" id="IPR036765">
    <property type="entry name" value="ZipA_FtsZ-bd_C_sf"/>
</dbReference>
<keyword evidence="1 9" id="KW-1003">Cell membrane</keyword>
<proteinExistence type="inferred from homology"/>
<dbReference type="InterPro" id="IPR011919">
    <property type="entry name" value="Cell_div_ZipA"/>
</dbReference>
<accession>A0ABT7DWA6</accession>
<evidence type="ECO:0000256" key="2">
    <source>
        <dbReference type="ARBA" id="ARBA00022519"/>
    </source>
</evidence>
<evidence type="ECO:0000256" key="5">
    <source>
        <dbReference type="ARBA" id="ARBA00022989"/>
    </source>
</evidence>
<keyword evidence="5 10" id="KW-1133">Transmembrane helix</keyword>
<dbReference type="Gene3D" id="3.30.1400.10">
    <property type="entry name" value="ZipA, C-terminal FtsZ-binding domain"/>
    <property type="match status" value="1"/>
</dbReference>
<dbReference type="SUPFAM" id="SSF64383">
    <property type="entry name" value="Cell-division protein ZipA, C-terminal domain"/>
    <property type="match status" value="1"/>
</dbReference>
<evidence type="ECO:0000256" key="3">
    <source>
        <dbReference type="ARBA" id="ARBA00022618"/>
    </source>
</evidence>
<dbReference type="Pfam" id="PF04354">
    <property type="entry name" value="ZipA_C"/>
    <property type="match status" value="1"/>
</dbReference>
<feature type="transmembrane region" description="Helical" evidence="10">
    <location>
        <begin position="6"/>
        <end position="25"/>
    </location>
</feature>
<evidence type="ECO:0000256" key="10">
    <source>
        <dbReference type="SAM" id="Phobius"/>
    </source>
</evidence>
<evidence type="ECO:0000256" key="8">
    <source>
        <dbReference type="RuleBase" id="RU003612"/>
    </source>
</evidence>
<evidence type="ECO:0000313" key="13">
    <source>
        <dbReference type="Proteomes" id="UP001172778"/>
    </source>
</evidence>
<keyword evidence="7 8" id="KW-0131">Cell cycle</keyword>
<comment type="similarity">
    <text evidence="8">Belongs to the ZipA family.</text>
</comment>
<keyword evidence="4 9" id="KW-0812">Transmembrane</keyword>
<feature type="domain" description="ZipA C-terminal FtsZ-binding" evidence="11">
    <location>
        <begin position="219"/>
        <end position="344"/>
    </location>
</feature>
<evidence type="ECO:0000256" key="9">
    <source>
        <dbReference type="RuleBase" id="RU003613"/>
    </source>
</evidence>
<dbReference type="SMART" id="SM00771">
    <property type="entry name" value="ZipA_C"/>
    <property type="match status" value="1"/>
</dbReference>
<evidence type="ECO:0000256" key="4">
    <source>
        <dbReference type="ARBA" id="ARBA00022692"/>
    </source>
</evidence>
<dbReference type="RefSeq" id="WP_284100646.1">
    <property type="nucleotide sequence ID" value="NZ_JARRAF010000009.1"/>
</dbReference>
<dbReference type="PANTHER" id="PTHR38685:SF1">
    <property type="entry name" value="CELL DIVISION PROTEIN ZIPA"/>
    <property type="match status" value="1"/>
</dbReference>
<name>A0ABT7DWA6_9NEIS</name>
<dbReference type="PANTHER" id="PTHR38685">
    <property type="entry name" value="CELL DIVISION PROTEIN ZIPA"/>
    <property type="match status" value="1"/>
</dbReference>
<dbReference type="EMBL" id="JARRAF010000009">
    <property type="protein sequence ID" value="MDK2124335.1"/>
    <property type="molecule type" value="Genomic_DNA"/>
</dbReference>
<organism evidence="12 13">
    <name type="scientific">Parachitinimonas caeni</name>
    <dbReference type="NCBI Taxonomy" id="3031301"/>
    <lineage>
        <taxon>Bacteria</taxon>
        <taxon>Pseudomonadati</taxon>
        <taxon>Pseudomonadota</taxon>
        <taxon>Betaproteobacteria</taxon>
        <taxon>Neisseriales</taxon>
        <taxon>Chitinibacteraceae</taxon>
        <taxon>Parachitinimonas</taxon>
    </lineage>
</organism>
<reference evidence="12" key="1">
    <citation type="submission" date="2023-03" db="EMBL/GenBank/DDBJ databases">
        <title>Chitinimonas shenzhenensis gen. nov., sp. nov., a novel member of family Burkholderiaceae isolated from activated sludge collected in Shen Zhen, China.</title>
        <authorList>
            <person name="Wang X."/>
        </authorList>
    </citation>
    <scope>NUCLEOTIDE SEQUENCE</scope>
    <source>
        <strain evidence="12">DQS-5</strain>
    </source>
</reference>
<dbReference type="GO" id="GO:0051301">
    <property type="term" value="P:cell division"/>
    <property type="evidence" value="ECO:0007669"/>
    <property type="project" value="UniProtKB-KW"/>
</dbReference>
<evidence type="ECO:0000256" key="1">
    <source>
        <dbReference type="ARBA" id="ARBA00022475"/>
    </source>
</evidence>
<evidence type="ECO:0000259" key="11">
    <source>
        <dbReference type="SMART" id="SM00771"/>
    </source>
</evidence>
<comment type="function">
    <text evidence="8">Essential cell division protein that stabilizes the FtsZ protofilaments by cross-linking them and that serves as a cytoplasmic membrane anchor for the Z ring. Also required for the recruitment to the septal ring of downstream cell division proteins.</text>
</comment>
<keyword evidence="13" id="KW-1185">Reference proteome</keyword>
<keyword evidence="2 9" id="KW-0997">Cell inner membrane</keyword>
<keyword evidence="3 8" id="KW-0132">Cell division</keyword>
<comment type="caution">
    <text evidence="12">The sequence shown here is derived from an EMBL/GenBank/DDBJ whole genome shotgun (WGS) entry which is preliminary data.</text>
</comment>